<evidence type="ECO:0000313" key="4">
    <source>
        <dbReference type="EMBL" id="QPF08198.1"/>
    </source>
</evidence>
<sequence>MKTNTITAEVTLRLTGESDIPRLPAIERSAAQAFRQIPALAWLADSAVISAREHYQYLETDHSLLAIGGGEPVGFLLSEPLDDALFIVEIAVHQQWQGRGIGRMMLTRVADTARAMGYPALTLTTFREVPWNAPFYTRLGFCMLDEQHLPSGLAAKRERETDHGLLPETRCTMRLAL</sequence>
<evidence type="ECO:0000313" key="5">
    <source>
        <dbReference type="EMBL" id="VED54364.1"/>
    </source>
</evidence>
<organism evidence="4 11">
    <name type="scientific">Raoultella terrigena</name>
    <name type="common">Klebsiella terrigena</name>
    <dbReference type="NCBI Taxonomy" id="577"/>
    <lineage>
        <taxon>Bacteria</taxon>
        <taxon>Pseudomonadati</taxon>
        <taxon>Pseudomonadota</taxon>
        <taxon>Gammaproteobacteria</taxon>
        <taxon>Enterobacterales</taxon>
        <taxon>Enterobacteriaceae</taxon>
        <taxon>Klebsiella/Raoultella group</taxon>
        <taxon>Raoultella</taxon>
    </lineage>
</organism>
<evidence type="ECO:0000256" key="1">
    <source>
        <dbReference type="ARBA" id="ARBA00022679"/>
    </source>
</evidence>
<dbReference type="EMBL" id="CP062916">
    <property type="protein sequence ID" value="QPF08198.1"/>
    <property type="molecule type" value="Genomic_DNA"/>
</dbReference>
<dbReference type="EMBL" id="LR134253">
    <property type="protein sequence ID" value="VED54364.1"/>
    <property type="molecule type" value="Genomic_DNA"/>
</dbReference>
<dbReference type="PANTHER" id="PTHR43800">
    <property type="entry name" value="PEPTIDYL-LYSINE N-ACETYLTRANSFERASE YJAB"/>
    <property type="match status" value="1"/>
</dbReference>
<dbReference type="CDD" id="cd04301">
    <property type="entry name" value="NAT_SF"/>
    <property type="match status" value="1"/>
</dbReference>
<dbReference type="Proteomes" id="UP000339249">
    <property type="component" value="Unassembled WGS sequence"/>
</dbReference>
<dbReference type="GeneID" id="57506827"/>
<name>A0A1V2BME8_RAOTE</name>
<dbReference type="Gene3D" id="3.40.630.30">
    <property type="match status" value="1"/>
</dbReference>
<dbReference type="Proteomes" id="UP000594500">
    <property type="component" value="Chromosome"/>
</dbReference>
<accession>A0A1V2BME8</accession>
<dbReference type="OrthoDB" id="572496at2"/>
<dbReference type="Pfam" id="PF00583">
    <property type="entry name" value="Acetyltransf_1"/>
    <property type="match status" value="1"/>
</dbReference>
<evidence type="ECO:0000259" key="3">
    <source>
        <dbReference type="PROSITE" id="PS51186"/>
    </source>
</evidence>
<dbReference type="AlphaFoldDB" id="A0A1V2BME8"/>
<evidence type="ECO:0000313" key="9">
    <source>
        <dbReference type="Proteomes" id="UP000332594"/>
    </source>
</evidence>
<evidence type="ECO:0000313" key="7">
    <source>
        <dbReference type="EMBL" id="VTN13779.1"/>
    </source>
</evidence>
<dbReference type="InterPro" id="IPR000182">
    <property type="entry name" value="GNAT_dom"/>
</dbReference>
<reference evidence="5 8" key="1">
    <citation type="submission" date="2018-12" db="EMBL/GenBank/DDBJ databases">
        <authorList>
            <consortium name="Pathogen Informatics"/>
        </authorList>
    </citation>
    <scope>NUCLEOTIDE SEQUENCE [LARGE SCALE GENOMIC DNA]</scope>
    <source>
        <strain evidence="6 9">NCTC13038</strain>
        <strain evidence="7 10">NCTC9185</strain>
        <strain evidence="5 8">NCTC9997</strain>
    </source>
</reference>
<dbReference type="PROSITE" id="PS51186">
    <property type="entry name" value="GNAT"/>
    <property type="match status" value="1"/>
</dbReference>
<dbReference type="GO" id="GO:0016747">
    <property type="term" value="F:acyltransferase activity, transferring groups other than amino-acyl groups"/>
    <property type="evidence" value="ECO:0007669"/>
    <property type="project" value="InterPro"/>
</dbReference>
<keyword evidence="1 5" id="KW-0808">Transferase</keyword>
<dbReference type="Proteomes" id="UP000267630">
    <property type="component" value="Chromosome 3"/>
</dbReference>
<dbReference type="Proteomes" id="UP000332594">
    <property type="component" value="Unassembled WGS sequence"/>
</dbReference>
<evidence type="ECO:0000313" key="10">
    <source>
        <dbReference type="Proteomes" id="UP000339249"/>
    </source>
</evidence>
<evidence type="ECO:0000256" key="2">
    <source>
        <dbReference type="ARBA" id="ARBA00023315"/>
    </source>
</evidence>
<feature type="domain" description="N-acetyltransferase" evidence="3">
    <location>
        <begin position="10"/>
        <end position="160"/>
    </location>
</feature>
<reference evidence="4 11" key="2">
    <citation type="submission" date="2020-10" db="EMBL/GenBank/DDBJ databases">
        <title>Resistance determinants and their genetic context in bacteria from a longitudinal study of pigs reared under conventional and antibiotic-free husbandry practices.</title>
        <authorList>
            <person name="Poulin-Laprade D."/>
            <person name="Brouard J.-S."/>
            <person name="Gagnon N."/>
            <person name="Turcotte A."/>
            <person name="Langlois A."/>
            <person name="Matte J.J."/>
            <person name="Carrillo C.D."/>
            <person name="Zaheer R."/>
            <person name="McAllister T."/>
            <person name="Topp E."/>
            <person name="Talbot G."/>
        </authorList>
    </citation>
    <scope>NUCLEOTIDE SEQUENCE [LARGE SCALE GENOMIC DNA]</scope>
    <source>
        <strain evidence="4 11">Res13-Abat-PEB01-P1-04-A</strain>
    </source>
</reference>
<evidence type="ECO:0000313" key="11">
    <source>
        <dbReference type="Proteomes" id="UP000594500"/>
    </source>
</evidence>
<dbReference type="EMBL" id="CAADJG010000002">
    <property type="protein sequence ID" value="VFS65537.1"/>
    <property type="molecule type" value="Genomic_DNA"/>
</dbReference>
<gene>
    <name evidence="4" type="ORF">IMO34_23305</name>
    <name evidence="6" type="ORF">NCTC13038_00508</name>
    <name evidence="7" type="ORF">NCTC9185_05821</name>
    <name evidence="5" type="ORF">NCTC9997_05334</name>
</gene>
<keyword evidence="2" id="KW-0012">Acyltransferase</keyword>
<proteinExistence type="predicted"/>
<dbReference type="InterPro" id="IPR016181">
    <property type="entry name" value="Acyl_CoA_acyltransferase"/>
</dbReference>
<dbReference type="SUPFAM" id="SSF55729">
    <property type="entry name" value="Acyl-CoA N-acyltransferases (Nat)"/>
    <property type="match status" value="1"/>
</dbReference>
<keyword evidence="8" id="KW-1185">Reference proteome</keyword>
<dbReference type="RefSeq" id="WP_076946460.1">
    <property type="nucleotide sequence ID" value="NZ_BJNO01000028.1"/>
</dbReference>
<evidence type="ECO:0000313" key="6">
    <source>
        <dbReference type="EMBL" id="VFS65537.1"/>
    </source>
</evidence>
<evidence type="ECO:0000313" key="8">
    <source>
        <dbReference type="Proteomes" id="UP000267630"/>
    </source>
</evidence>
<protein>
    <submittedName>
        <fullName evidence="4">GNAT family N-acetyltransferase</fullName>
    </submittedName>
    <submittedName>
        <fullName evidence="5">Histone acetyltransferase HPA2 and related acetyltransferases</fullName>
    </submittedName>
    <submittedName>
        <fullName evidence="6">N-acetylglutamate synthase</fullName>
    </submittedName>
</protein>
<dbReference type="PANTHER" id="PTHR43800:SF1">
    <property type="entry name" value="PEPTIDYL-LYSINE N-ACETYLTRANSFERASE YJAB"/>
    <property type="match status" value="1"/>
</dbReference>
<dbReference type="EMBL" id="CABDVU010000001">
    <property type="protein sequence ID" value="VTN13779.1"/>
    <property type="molecule type" value="Genomic_DNA"/>
</dbReference>